<dbReference type="STRING" id="75906.THERU_00965"/>
<dbReference type="KEGG" id="trd:THERU_00965"/>
<sequence>MLAQRLKAPSQDNPSNDTQMGFIFVCTDKSEKYMFYGET</sequence>
<evidence type="ECO:0000313" key="2">
    <source>
        <dbReference type="Proteomes" id="UP000018914"/>
    </source>
</evidence>
<dbReference type="AlphaFoldDB" id="W0DHP6"/>
<evidence type="ECO:0000313" key="1">
    <source>
        <dbReference type="EMBL" id="AHE96737.1"/>
    </source>
</evidence>
<dbReference type="HOGENOM" id="CLU_3318432_0_0_0"/>
<name>W0DHP6_9AQUI</name>
<keyword evidence="2" id="KW-1185">Reference proteome</keyword>
<proteinExistence type="predicted"/>
<accession>W0DHP6</accession>
<organism evidence="2">
    <name type="scientific">Thermocrinis ruber</name>
    <dbReference type="NCBI Taxonomy" id="75906"/>
    <lineage>
        <taxon>Bacteria</taxon>
        <taxon>Pseudomonadati</taxon>
        <taxon>Aquificota</taxon>
        <taxon>Aquificia</taxon>
        <taxon>Aquificales</taxon>
        <taxon>Aquificaceae</taxon>
        <taxon>Thermocrinis</taxon>
    </lineage>
</organism>
<dbReference type="Proteomes" id="UP000018914">
    <property type="component" value="Chromosome"/>
</dbReference>
<reference evidence="1 2" key="1">
    <citation type="submission" date="2013-12" db="EMBL/GenBank/DDBJ databases">
        <authorList>
            <consortium name="DOE Joint Genome Institute"/>
            <person name="Eisen J."/>
            <person name="Huntemann M."/>
            <person name="Han J."/>
            <person name="Chen A."/>
            <person name="Kyrpides N."/>
            <person name="Mavromatis K."/>
            <person name="Markowitz V."/>
            <person name="Palaniappan K."/>
            <person name="Ivanova N."/>
            <person name="Schaumberg A."/>
            <person name="Pati A."/>
            <person name="Liolios K."/>
            <person name="Nordberg H.P."/>
            <person name="Cantor M.N."/>
            <person name="Hua S.X."/>
            <person name="Woyke T."/>
        </authorList>
    </citation>
    <scope>NUCLEOTIDE SEQUENCE [LARGE SCALE GENOMIC DNA]</scope>
    <source>
        <strain evidence="1 2">DSM 23557</strain>
    </source>
</reference>
<gene>
    <name evidence="1" type="ORF">THERU_00965</name>
</gene>
<dbReference type="EMBL" id="CP007028">
    <property type="protein sequence ID" value="AHE96737.1"/>
    <property type="molecule type" value="Genomic_DNA"/>
</dbReference>
<protein>
    <submittedName>
        <fullName evidence="1">Uncharacterized protein</fullName>
    </submittedName>
</protein>